<keyword evidence="2" id="KW-0472">Membrane</keyword>
<sequence length="1090" mass="120514">MPRKITLSQGFRSTDSGFALIISLSLMSFILLLLVTLSTYLSVETSSAQTEQRKMEARENAELSLLLAFGELQKFAGPDQTVSARGDITDANAENPHWTGIWNASNTTASPAWLISGNEGKSPSDPDYLDSDSTVSDPNAQFDSVWLVDDQDPTATQAERDRVRVKAPTVEIPNPSGNTAGRYAYWVGDEGIKAKYNIMAEDNLPTDSQTGSPTTVSYQYGINQMDTVFSGQNVEENALIGDAKFREDLYFLTGNRTVSKKHFHDITAASRGLLVDTRNGGFKKDLTFAFEDNSVYEMEFGTAADGPERFFVDGLENGQTGSPTGPNWDILKDYYNLYNTATTGTFETIVPTPGLDTDLRNGFNPYEGNSKGDDEYQQNNPVHPILSRIQFIFSLRTESNDDGNYDVYLDVNPIFGLYNPYNIEISNRVYAIYFYLKPTVTLTVGGNSYTKSFKDFDIVDDKLDNYMIFILNTQKADSSGDNTTSFLPGETRLFMPKDRTDWITGWQKTNWLRNTLSPNGALSLKLNIEASKGEQIQVTKIDIGERMFLNLREGKDKNSGMWKDAKSTSPYFKSIQRIGNLWQKGSNLSPATLNNPMGNQAAENLVGGFDLASWVYNLQTTRDPYGLRNGIDSNLRPLVGSSDWDGFTSGQGNTTMSGFAAQGDRGLESSISLPQTVNNARYSVRWGNSIGTTGAGNVILFDIPREPLLSLGALQHANLSRYNHDPSYIAGNSYADPRIPMGMSVNEDYDGQSGLDIYDLPYLVNEKLWDSYFFSSIDPGLTKNQLTETVDEQSYGNKRYLFTKSGQEILDEGIFNGAKTQLEDYHAWASQLMINGSFNVNSTSVEAWTAILSAMHDQDLPVYDPNTGIPTSESTETFFTRLNLHYGSAFKTNDSTTNDNFWRGYHELSATQIQDLANEIVSQIQARRRPFGSMANFVNRSLQDTVSGTDDEQLSGILQQSLDQTVNANISASLSDTFSGTQGPSPFVTTVHGSQSAGMTGHLLQGDILQALAPILTARSDTFVIRAYGDSRNPITSSILSQAYCEAVVQRVAEPVEGTPNSSADRNDPPGQFGRKFRIVDFRWITPEAI</sequence>
<name>A0A7X1AXI6_9BACT</name>
<organism evidence="3 4">
    <name type="scientific">Puniceicoccus vermicola</name>
    <dbReference type="NCBI Taxonomy" id="388746"/>
    <lineage>
        <taxon>Bacteria</taxon>
        <taxon>Pseudomonadati</taxon>
        <taxon>Verrucomicrobiota</taxon>
        <taxon>Opitutia</taxon>
        <taxon>Puniceicoccales</taxon>
        <taxon>Puniceicoccaceae</taxon>
        <taxon>Puniceicoccus</taxon>
    </lineage>
</organism>
<proteinExistence type="predicted"/>
<comment type="caution">
    <text evidence="3">The sequence shown here is derived from an EMBL/GenBank/DDBJ whole genome shotgun (WGS) entry which is preliminary data.</text>
</comment>
<dbReference type="Proteomes" id="UP000525652">
    <property type="component" value="Unassembled WGS sequence"/>
</dbReference>
<keyword evidence="2" id="KW-1133">Transmembrane helix</keyword>
<reference evidence="3 4" key="1">
    <citation type="submission" date="2020-07" db="EMBL/GenBank/DDBJ databases">
        <authorList>
            <person name="Feng X."/>
        </authorList>
    </citation>
    <scope>NUCLEOTIDE SEQUENCE [LARGE SCALE GENOMIC DNA]</scope>
    <source>
        <strain evidence="3 4">JCM14086</strain>
    </source>
</reference>
<gene>
    <name evidence="3" type="ORF">H5P30_08550</name>
</gene>
<protein>
    <recommendedName>
        <fullName evidence="5">Verru_Chthon cassette protein A</fullName>
    </recommendedName>
</protein>
<feature type="transmembrane region" description="Helical" evidence="2">
    <location>
        <begin position="20"/>
        <end position="43"/>
    </location>
</feature>
<evidence type="ECO:0000256" key="2">
    <source>
        <dbReference type="SAM" id="Phobius"/>
    </source>
</evidence>
<evidence type="ECO:0008006" key="5">
    <source>
        <dbReference type="Google" id="ProtNLM"/>
    </source>
</evidence>
<feature type="region of interest" description="Disordered" evidence="1">
    <location>
        <begin position="112"/>
        <end position="134"/>
    </location>
</feature>
<dbReference type="AlphaFoldDB" id="A0A7X1AXI6"/>
<accession>A0A7X1AXI6</accession>
<dbReference type="EMBL" id="JACHVA010000076">
    <property type="protein sequence ID" value="MBC2601826.1"/>
    <property type="molecule type" value="Genomic_DNA"/>
</dbReference>
<keyword evidence="4" id="KW-1185">Reference proteome</keyword>
<evidence type="ECO:0000313" key="4">
    <source>
        <dbReference type="Proteomes" id="UP000525652"/>
    </source>
</evidence>
<keyword evidence="2" id="KW-0812">Transmembrane</keyword>
<dbReference type="RefSeq" id="WP_185692532.1">
    <property type="nucleotide sequence ID" value="NZ_JACHVA010000076.1"/>
</dbReference>
<evidence type="ECO:0000313" key="3">
    <source>
        <dbReference type="EMBL" id="MBC2601826.1"/>
    </source>
</evidence>
<evidence type="ECO:0000256" key="1">
    <source>
        <dbReference type="SAM" id="MobiDB-lite"/>
    </source>
</evidence>